<dbReference type="EMBL" id="JACHWS010000008">
    <property type="protein sequence ID" value="MBB3040149.1"/>
    <property type="molecule type" value="Genomic_DNA"/>
</dbReference>
<accession>A0A839RUX5</accession>
<evidence type="ECO:0000313" key="2">
    <source>
        <dbReference type="EMBL" id="MBB3040149.1"/>
    </source>
</evidence>
<dbReference type="AlphaFoldDB" id="A0A839RUX5"/>
<sequence length="158" mass="17978">MATAKKPESAAVISDGAIDYDALLAKREEVIGSRDKFPFVFAGEVFWIIDPTVASDAFNDELKLLGYDNRDAEDDLRVAETREERQEILLDVKETREAIMRHMFGGDQTELKRFIDAGGHTNIIQEVSLARQNAVQEQRGTDPTQPTSRATRRQRRRR</sequence>
<gene>
    <name evidence="2" type="ORF">FHU29_004644</name>
</gene>
<name>A0A839RUX5_9ACTN</name>
<dbReference type="RefSeq" id="WP_183377673.1">
    <property type="nucleotide sequence ID" value="NZ_JACHWS010000008.1"/>
</dbReference>
<comment type="caution">
    <text evidence="2">The sequence shown here is derived from an EMBL/GenBank/DDBJ whole genome shotgun (WGS) entry which is preliminary data.</text>
</comment>
<feature type="region of interest" description="Disordered" evidence="1">
    <location>
        <begin position="133"/>
        <end position="158"/>
    </location>
</feature>
<evidence type="ECO:0000313" key="3">
    <source>
        <dbReference type="Proteomes" id="UP000567922"/>
    </source>
</evidence>
<feature type="compositionally biased region" description="Polar residues" evidence="1">
    <location>
        <begin position="133"/>
        <end position="148"/>
    </location>
</feature>
<evidence type="ECO:0000256" key="1">
    <source>
        <dbReference type="SAM" id="MobiDB-lite"/>
    </source>
</evidence>
<proteinExistence type="predicted"/>
<organism evidence="2 3">
    <name type="scientific">Hoyosella altamirensis</name>
    <dbReference type="NCBI Taxonomy" id="616997"/>
    <lineage>
        <taxon>Bacteria</taxon>
        <taxon>Bacillati</taxon>
        <taxon>Actinomycetota</taxon>
        <taxon>Actinomycetes</taxon>
        <taxon>Mycobacteriales</taxon>
        <taxon>Hoyosellaceae</taxon>
        <taxon>Hoyosella</taxon>
    </lineage>
</organism>
<keyword evidence="3" id="KW-1185">Reference proteome</keyword>
<dbReference type="Proteomes" id="UP000567922">
    <property type="component" value="Unassembled WGS sequence"/>
</dbReference>
<protein>
    <submittedName>
        <fullName evidence="2">Uncharacterized protein</fullName>
    </submittedName>
</protein>
<reference evidence="2 3" key="1">
    <citation type="submission" date="2020-08" db="EMBL/GenBank/DDBJ databases">
        <title>Sequencing the genomes of 1000 actinobacteria strains.</title>
        <authorList>
            <person name="Klenk H.-P."/>
        </authorList>
    </citation>
    <scope>NUCLEOTIDE SEQUENCE [LARGE SCALE GENOMIC DNA]</scope>
    <source>
        <strain evidence="2 3">DSM 45258</strain>
    </source>
</reference>